<name>A0A482N2D1_9CAUD</name>
<organism evidence="1 2">
    <name type="scientific">Escherichia phage vB_EcoM_G8</name>
    <dbReference type="NCBI Taxonomy" id="2508179"/>
    <lineage>
        <taxon>Viruses</taxon>
        <taxon>Duplodnaviria</taxon>
        <taxon>Heunggongvirae</taxon>
        <taxon>Uroviricota</taxon>
        <taxon>Caudoviricetes</taxon>
        <taxon>Pantevenvirales</taxon>
        <taxon>Straboviridae</taxon>
        <taxon>Tevenvirinae</taxon>
        <taxon>Tequatrovirus</taxon>
        <taxon>Tequatrovirus geeight</taxon>
    </lineage>
</organism>
<keyword evidence="2" id="KW-1185">Reference proteome</keyword>
<gene>
    <name evidence="1" type="ORF">G8_00029</name>
</gene>
<sequence>MARLNKRQLKKARKKRINQLFKDYDKELVCELLSNQLRTVDWVDWVVEEGPDEIFVSEEALKLIIEHSK</sequence>
<dbReference type="EMBL" id="MK373787">
    <property type="protein sequence ID" value="QBQ79914.1"/>
    <property type="molecule type" value="Genomic_DNA"/>
</dbReference>
<proteinExistence type="predicted"/>
<accession>A0A482N2D1</accession>
<protein>
    <submittedName>
        <fullName evidence="1">Uncharacterized protein</fullName>
    </submittedName>
</protein>
<evidence type="ECO:0000313" key="2">
    <source>
        <dbReference type="Proteomes" id="UP000299022"/>
    </source>
</evidence>
<evidence type="ECO:0000313" key="1">
    <source>
        <dbReference type="EMBL" id="QBQ79914.1"/>
    </source>
</evidence>
<dbReference type="Proteomes" id="UP000299022">
    <property type="component" value="Segment"/>
</dbReference>
<reference evidence="1 2" key="1">
    <citation type="submission" date="2019-01" db="EMBL/GenBank/DDBJ databases">
        <title>Still something new to discover - new insights into E. coli phage diversity and taxonomy.</title>
        <authorList>
            <person name="Korf I.H.E."/>
            <person name="Adriaennsens E."/>
            <person name="Dreiseikelmann B."/>
            <person name="Kropinski A."/>
            <person name="Nimtz M."/>
            <person name="Meier-Kolthoff J.P."/>
            <person name="Rohde M."/>
            <person name="van Raaij M."/>
            <person name="Wittmann J."/>
        </authorList>
    </citation>
    <scope>NUCLEOTIDE SEQUENCE [LARGE SCALE GENOMIC DNA]</scope>
</reference>